<dbReference type="AlphaFoldDB" id="A0A5C8I0Z1"/>
<dbReference type="RefSeq" id="WP_147050933.1">
    <property type="nucleotide sequence ID" value="NZ_BKAH01000009.1"/>
</dbReference>
<comment type="caution">
    <text evidence="3">The sequence shown here is derived from an EMBL/GenBank/DDBJ whole genome shotgun (WGS) entry which is preliminary data.</text>
</comment>
<accession>A0A5C8I0Z1</accession>
<evidence type="ECO:0000256" key="1">
    <source>
        <dbReference type="SAM" id="MobiDB-lite"/>
    </source>
</evidence>
<proteinExistence type="predicted"/>
<dbReference type="PROSITE" id="PS51257">
    <property type="entry name" value="PROKAR_LIPOPROTEIN"/>
    <property type="match status" value="1"/>
</dbReference>
<feature type="compositionally biased region" description="Acidic residues" evidence="1">
    <location>
        <begin position="123"/>
        <end position="132"/>
    </location>
</feature>
<evidence type="ECO:0000313" key="3">
    <source>
        <dbReference type="EMBL" id="TXK11383.1"/>
    </source>
</evidence>
<evidence type="ECO:0008006" key="5">
    <source>
        <dbReference type="Google" id="ProtNLM"/>
    </source>
</evidence>
<feature type="compositionally biased region" description="Gly residues" evidence="1">
    <location>
        <begin position="137"/>
        <end position="163"/>
    </location>
</feature>
<feature type="region of interest" description="Disordered" evidence="1">
    <location>
        <begin position="100"/>
        <end position="163"/>
    </location>
</feature>
<evidence type="ECO:0000313" key="4">
    <source>
        <dbReference type="Proteomes" id="UP000321949"/>
    </source>
</evidence>
<dbReference type="EMBL" id="VRSX01000003">
    <property type="protein sequence ID" value="TXK11383.1"/>
    <property type="molecule type" value="Genomic_DNA"/>
</dbReference>
<keyword evidence="4" id="KW-1185">Reference proteome</keyword>
<gene>
    <name evidence="3" type="ORF">FVP74_08595</name>
</gene>
<feature type="signal peptide" evidence="2">
    <location>
        <begin position="1"/>
        <end position="24"/>
    </location>
</feature>
<reference evidence="3 4" key="1">
    <citation type="submission" date="2019-08" db="EMBL/GenBank/DDBJ databases">
        <authorList>
            <person name="Dong K."/>
        </authorList>
    </citation>
    <scope>NUCLEOTIDE SEQUENCE [LARGE SCALE GENOMIC DNA]</scope>
    <source>
        <strain evidence="3 4">K-1</strain>
    </source>
</reference>
<feature type="chain" id="PRO_5038557655" description="Mucin-associated surface protein" evidence="2">
    <location>
        <begin position="25"/>
        <end position="163"/>
    </location>
</feature>
<sequence length="163" mass="15794">MTSALRAAASAAVLTVALLLSACAGPAPGLAATAARDMQETVVTIAQHAAAGDPAAAVAELDALQQRLDAALAADDITADRAALVQRSIDLVRADLEGVLAENATPAPPATEDAGTGSTSDDPATDDGDTTDDSGKGNSGNGNSGNDGKDGNGNGKGNGKGND</sequence>
<organism evidence="3 4">
    <name type="scientific">Microbacterium saccharophilum</name>
    <dbReference type="NCBI Taxonomy" id="1213358"/>
    <lineage>
        <taxon>Bacteria</taxon>
        <taxon>Bacillati</taxon>
        <taxon>Actinomycetota</taxon>
        <taxon>Actinomycetes</taxon>
        <taxon>Micrococcales</taxon>
        <taxon>Microbacteriaceae</taxon>
        <taxon>Microbacterium</taxon>
    </lineage>
</organism>
<evidence type="ECO:0000256" key="2">
    <source>
        <dbReference type="SAM" id="SignalP"/>
    </source>
</evidence>
<name>A0A5C8I0Z1_9MICO</name>
<dbReference type="Proteomes" id="UP000321949">
    <property type="component" value="Unassembled WGS sequence"/>
</dbReference>
<keyword evidence="2" id="KW-0732">Signal</keyword>
<protein>
    <recommendedName>
        <fullName evidence="5">Mucin-associated surface protein</fullName>
    </recommendedName>
</protein>